<dbReference type="NCBIfam" id="TIGR02399">
    <property type="entry name" value="salt_tol_Pase"/>
    <property type="match status" value="1"/>
</dbReference>
<dbReference type="InterPro" id="IPR012765">
    <property type="entry name" value="GGPPase"/>
</dbReference>
<name>A0ABR9VPR4_9SYNC</name>
<dbReference type="GO" id="GO:0050530">
    <property type="term" value="F:glucosylglycerol 3-phosphatase activity"/>
    <property type="evidence" value="ECO:0007669"/>
    <property type="project" value="UniProtKB-EC"/>
</dbReference>
<dbReference type="EMBL" id="JADEVV010000011">
    <property type="protein sequence ID" value="MBE9253317.1"/>
    <property type="molecule type" value="Genomic_DNA"/>
</dbReference>
<dbReference type="Pfam" id="PF09506">
    <property type="entry name" value="Salt_tol_Pase"/>
    <property type="match status" value="1"/>
</dbReference>
<protein>
    <submittedName>
        <fullName evidence="1">Glucosylglycerol 3-phosphatase</fullName>
        <ecNumber evidence="1">3.1.3.69</ecNumber>
    </submittedName>
</protein>
<keyword evidence="1" id="KW-0378">Hydrolase</keyword>
<dbReference type="PIRSF" id="PIRSF020945">
    <property type="entry name" value="GGPPase"/>
    <property type="match status" value="1"/>
</dbReference>
<comment type="caution">
    <text evidence="1">The sequence shown here is derived from an EMBL/GenBank/DDBJ whole genome shotgun (WGS) entry which is preliminary data.</text>
</comment>
<dbReference type="PROSITE" id="PS00778">
    <property type="entry name" value="HIS_ACID_PHOSPHAT_2"/>
    <property type="match status" value="1"/>
</dbReference>
<evidence type="ECO:0000313" key="1">
    <source>
        <dbReference type="EMBL" id="MBE9253317.1"/>
    </source>
</evidence>
<accession>A0ABR9VPR4</accession>
<reference evidence="1 2" key="1">
    <citation type="submission" date="2020-10" db="EMBL/GenBank/DDBJ databases">
        <authorList>
            <person name="Castelo-Branco R."/>
            <person name="Eusebio N."/>
            <person name="Adriana R."/>
            <person name="Vieira A."/>
            <person name="Brugerolle De Fraissinette N."/>
            <person name="Rezende De Castro R."/>
            <person name="Schneider M.P."/>
            <person name="Vasconcelos V."/>
            <person name="Leao P.N."/>
        </authorList>
    </citation>
    <scope>NUCLEOTIDE SEQUENCE [LARGE SCALE GENOMIC DNA]</scope>
    <source>
        <strain evidence="1 2">LEGE 00031</strain>
    </source>
</reference>
<dbReference type="RefSeq" id="WP_194019194.1">
    <property type="nucleotide sequence ID" value="NZ_JADEVV010000011.1"/>
</dbReference>
<proteinExistence type="predicted"/>
<gene>
    <name evidence="1" type="primary">stpA</name>
    <name evidence="1" type="ORF">IQ217_05445</name>
</gene>
<sequence>MVLHQQRFSLDHGAFCQTLIQTENLLIVQDLDGVCMELVQDPLGRRIDADYVRATTLFAEHFYVLTNGEHVGKRGVQGIVERAFGDVPFVQQEGLYLPGLAAGGVQWQDRHGKVSHPGVGQTELEFLAAVPQRITNCLQTFFGDRHHSLSPEQLQMGIDASVLDNVASPTANLNTLANLLQDTPQIYRDLQETMAQLLDQLMADAGGQGLGNSFFVHYAPNLGRDEQGKEIIRWAKAGDSGTTDFQFMLRGGVKEAGVLALLNRYYHSRTGQYPLGESFSARQAPPSHQDLLHLVKTKFDLDLMPLIIGVGDTITSQVDEATGEIRRGGSDRQFLQLIQDLGDLGNQGNLVVYVDSSQGEVKNRQPLQLETVAGQTQVVAGPGDMRDREDPLQINVAFPGGHDQYVAAFKQAAQRRRAHFSQ</sequence>
<keyword evidence="2" id="KW-1185">Reference proteome</keyword>
<organism evidence="1 2">
    <name type="scientific">Synechocystis salina LEGE 00031</name>
    <dbReference type="NCBI Taxonomy" id="1828736"/>
    <lineage>
        <taxon>Bacteria</taxon>
        <taxon>Bacillati</taxon>
        <taxon>Cyanobacteriota</taxon>
        <taxon>Cyanophyceae</taxon>
        <taxon>Synechococcales</taxon>
        <taxon>Merismopediaceae</taxon>
        <taxon>Synechocystis</taxon>
    </lineage>
</organism>
<evidence type="ECO:0000313" key="2">
    <source>
        <dbReference type="Proteomes" id="UP000658720"/>
    </source>
</evidence>
<dbReference type="Proteomes" id="UP000658720">
    <property type="component" value="Unassembled WGS sequence"/>
</dbReference>
<dbReference type="InterPro" id="IPR033379">
    <property type="entry name" value="Acid_Pase_AS"/>
</dbReference>
<dbReference type="EC" id="3.1.3.69" evidence="1"/>